<dbReference type="Pfam" id="PF13474">
    <property type="entry name" value="SnoaL_3"/>
    <property type="match status" value="1"/>
</dbReference>
<dbReference type="PANTHER" id="PTHR34957:SF1">
    <property type="entry name" value="NUCLEAR TRANSPORT FACTOR 2 (NTF2) FAMILY PROTEIN"/>
    <property type="match status" value="1"/>
</dbReference>
<dbReference type="InterPro" id="IPR037401">
    <property type="entry name" value="SnoaL-like"/>
</dbReference>
<dbReference type="Proteomes" id="UP001302257">
    <property type="component" value="Chromosome"/>
</dbReference>
<organism evidence="3 4">
    <name type="scientific">Rhodoferax mekongensis</name>
    <dbReference type="NCBI Taxonomy" id="3068341"/>
    <lineage>
        <taxon>Bacteria</taxon>
        <taxon>Pseudomonadati</taxon>
        <taxon>Pseudomonadota</taxon>
        <taxon>Betaproteobacteria</taxon>
        <taxon>Burkholderiales</taxon>
        <taxon>Comamonadaceae</taxon>
        <taxon>Rhodoferax</taxon>
    </lineage>
</organism>
<evidence type="ECO:0000313" key="4">
    <source>
        <dbReference type="Proteomes" id="UP001302257"/>
    </source>
</evidence>
<accession>A0ABZ0B224</accession>
<feature type="region of interest" description="Disordered" evidence="1">
    <location>
        <begin position="131"/>
        <end position="151"/>
    </location>
</feature>
<dbReference type="PANTHER" id="PTHR34957">
    <property type="entry name" value="NUCLEAR TRANSPORT FACTOR 2 (NTF2) FAMILY PROTEIN"/>
    <property type="match status" value="1"/>
</dbReference>
<dbReference type="SUPFAM" id="SSF54427">
    <property type="entry name" value="NTF2-like"/>
    <property type="match status" value="1"/>
</dbReference>
<keyword evidence="4" id="KW-1185">Reference proteome</keyword>
<dbReference type="RefSeq" id="WP_313867908.1">
    <property type="nucleotide sequence ID" value="NZ_CP132507.1"/>
</dbReference>
<feature type="domain" description="SnoaL-like" evidence="2">
    <location>
        <begin position="21"/>
        <end position="134"/>
    </location>
</feature>
<gene>
    <name evidence="3" type="ORF">RAN89_01395</name>
</gene>
<protein>
    <submittedName>
        <fullName evidence="3">Nuclear transport factor 2 family protein</fullName>
    </submittedName>
</protein>
<dbReference type="InterPro" id="IPR032710">
    <property type="entry name" value="NTF2-like_dom_sf"/>
</dbReference>
<evidence type="ECO:0000256" key="1">
    <source>
        <dbReference type="SAM" id="MobiDB-lite"/>
    </source>
</evidence>
<dbReference type="CDD" id="cd00531">
    <property type="entry name" value="NTF2_like"/>
    <property type="match status" value="1"/>
</dbReference>
<name>A0ABZ0B224_9BURK</name>
<proteinExistence type="predicted"/>
<reference evidence="3 4" key="1">
    <citation type="submission" date="2023-08" db="EMBL/GenBank/DDBJ databases">
        <title>Rhodoferax potami sp. nov. and Rhodoferax mekongensis sp. nov., isolated from the Mekong River in Thailand.</title>
        <authorList>
            <person name="Kitikhun S."/>
            <person name="Charoenyingcharoen P."/>
            <person name="Siriarchawattana P."/>
            <person name="Likhitrattanapisal S."/>
            <person name="Nilsakha T."/>
            <person name="Chanpet A."/>
            <person name="Rattanawaree P."/>
            <person name="Ingsriswang S."/>
        </authorList>
    </citation>
    <scope>NUCLEOTIDE SEQUENCE [LARGE SCALE GENOMIC DNA]</scope>
    <source>
        <strain evidence="3 4">TBRC 17307</strain>
    </source>
</reference>
<evidence type="ECO:0000313" key="3">
    <source>
        <dbReference type="EMBL" id="WNO05104.1"/>
    </source>
</evidence>
<evidence type="ECO:0000259" key="2">
    <source>
        <dbReference type="Pfam" id="PF13474"/>
    </source>
</evidence>
<dbReference type="EMBL" id="CP132507">
    <property type="protein sequence ID" value="WNO05104.1"/>
    <property type="molecule type" value="Genomic_DNA"/>
</dbReference>
<dbReference type="Gene3D" id="3.10.450.50">
    <property type="match status" value="1"/>
</dbReference>
<sequence>MPRQKAKLHAVMGGTPDEVEAAFYEALQLGDLEKLMACWADEDDIACIHPGGGRLMGAGAIRAAFEAMFAHGGAVQVRPEHIRRVDSIASAVHHVLEKVDILTPEGPSSAHVIATNVYHKTPQGWRLVVHHASPGTPEDATGHLHSPQVLH</sequence>